<organism evidence="2 3">
    <name type="scientific">Ectocarpus siliculosus</name>
    <name type="common">Brown alga</name>
    <name type="synonym">Conferva siliculosa</name>
    <dbReference type="NCBI Taxonomy" id="2880"/>
    <lineage>
        <taxon>Eukaryota</taxon>
        <taxon>Sar</taxon>
        <taxon>Stramenopiles</taxon>
        <taxon>Ochrophyta</taxon>
        <taxon>PX clade</taxon>
        <taxon>Phaeophyceae</taxon>
        <taxon>Ectocarpales</taxon>
        <taxon>Ectocarpaceae</taxon>
        <taxon>Ectocarpus</taxon>
    </lineage>
</organism>
<feature type="region of interest" description="Disordered" evidence="1">
    <location>
        <begin position="119"/>
        <end position="138"/>
    </location>
</feature>
<accession>D7FWN3</accession>
<evidence type="ECO:0000313" key="3">
    <source>
        <dbReference type="Proteomes" id="UP000002630"/>
    </source>
</evidence>
<dbReference type="eggNOG" id="ENOG502T0D1">
    <property type="taxonomic scope" value="Eukaryota"/>
</dbReference>
<evidence type="ECO:0000313" key="2">
    <source>
        <dbReference type="EMBL" id="CBJ32121.1"/>
    </source>
</evidence>
<dbReference type="Proteomes" id="UP000002630">
    <property type="component" value="Linkage Group LG16"/>
</dbReference>
<gene>
    <name evidence="2" type="ORF">Esi_0309_0018</name>
</gene>
<evidence type="ECO:0000256" key="1">
    <source>
        <dbReference type="SAM" id="MobiDB-lite"/>
    </source>
</evidence>
<dbReference type="OrthoDB" id="10320849at2759"/>
<reference evidence="2 3" key="1">
    <citation type="journal article" date="2010" name="Nature">
        <title>The Ectocarpus genome and the independent evolution of multicellularity in brown algae.</title>
        <authorList>
            <person name="Cock J.M."/>
            <person name="Sterck L."/>
            <person name="Rouze P."/>
            <person name="Scornet D."/>
            <person name="Allen A.E."/>
            <person name="Amoutzias G."/>
            <person name="Anthouard V."/>
            <person name="Artiguenave F."/>
            <person name="Aury J.M."/>
            <person name="Badger J.H."/>
            <person name="Beszteri B."/>
            <person name="Billiau K."/>
            <person name="Bonnet E."/>
            <person name="Bothwell J.H."/>
            <person name="Bowler C."/>
            <person name="Boyen C."/>
            <person name="Brownlee C."/>
            <person name="Carrano C.J."/>
            <person name="Charrier B."/>
            <person name="Cho G.Y."/>
            <person name="Coelho S.M."/>
            <person name="Collen J."/>
            <person name="Corre E."/>
            <person name="Da Silva C."/>
            <person name="Delage L."/>
            <person name="Delaroque N."/>
            <person name="Dittami S.M."/>
            <person name="Doulbeau S."/>
            <person name="Elias M."/>
            <person name="Farnham G."/>
            <person name="Gachon C.M."/>
            <person name="Gschloessl B."/>
            <person name="Heesch S."/>
            <person name="Jabbari K."/>
            <person name="Jubin C."/>
            <person name="Kawai H."/>
            <person name="Kimura K."/>
            <person name="Kloareg B."/>
            <person name="Kupper F.C."/>
            <person name="Lang D."/>
            <person name="Le Bail A."/>
            <person name="Leblanc C."/>
            <person name="Lerouge P."/>
            <person name="Lohr M."/>
            <person name="Lopez P.J."/>
            <person name="Martens C."/>
            <person name="Maumus F."/>
            <person name="Michel G."/>
            <person name="Miranda-Saavedra D."/>
            <person name="Morales J."/>
            <person name="Moreau H."/>
            <person name="Motomura T."/>
            <person name="Nagasato C."/>
            <person name="Napoli C.A."/>
            <person name="Nelson D.R."/>
            <person name="Nyvall-Collen P."/>
            <person name="Peters A.F."/>
            <person name="Pommier C."/>
            <person name="Potin P."/>
            <person name="Poulain J."/>
            <person name="Quesneville H."/>
            <person name="Read B."/>
            <person name="Rensing S.A."/>
            <person name="Ritter A."/>
            <person name="Rousvoal S."/>
            <person name="Samanta M."/>
            <person name="Samson G."/>
            <person name="Schroeder D.C."/>
            <person name="Segurens B."/>
            <person name="Strittmatter M."/>
            <person name="Tonon T."/>
            <person name="Tregear J.W."/>
            <person name="Valentin K."/>
            <person name="von Dassow P."/>
            <person name="Yamagishi T."/>
            <person name="Van de Peer Y."/>
            <person name="Wincker P."/>
        </authorList>
    </citation>
    <scope>NUCLEOTIDE SEQUENCE [LARGE SCALE GENOMIC DNA]</scope>
    <source>
        <strain evidence="3">Ec32 / CCAP1310/4</strain>
    </source>
</reference>
<sequence>MLCYVDVGATAELGGGSTMMTTMNKRTRLGVALFAVVNAPFSVQRVGAFAVRSCARCKRSQPAMTVDSPPLSRAQLLRAFPALVGVAAFHSATAAEPARAALPTTEDYAFGTGSKVKRPEVQDELSAPLPKSSVNPDNPVEVVRAVSGELDRMQTLVKKERWGDALTRLRSYPLTALKSPTLGMKSVGDVSRALGVSNSKASDILEASMEAGLTLREVEDVVFSNTRTLEFFNSADYKQVEDLAKDRTPTDLTEPLQLLSDTKKLVGGVADLMGAPQ</sequence>
<dbReference type="InParanoid" id="D7FWN3"/>
<keyword evidence="3" id="KW-1185">Reference proteome</keyword>
<dbReference type="EMBL" id="FN649741">
    <property type="protein sequence ID" value="CBJ32121.1"/>
    <property type="molecule type" value="Genomic_DNA"/>
</dbReference>
<protein>
    <submittedName>
        <fullName evidence="2">Uncharacterized protein</fullName>
    </submittedName>
</protein>
<dbReference type="EMBL" id="FN648497">
    <property type="protein sequence ID" value="CBJ32121.1"/>
    <property type="molecule type" value="Genomic_DNA"/>
</dbReference>
<dbReference type="AlphaFoldDB" id="D7FWN3"/>
<name>D7FWN3_ECTSI</name>
<proteinExistence type="predicted"/>